<organism evidence="2 3">
    <name type="scientific">Trypanosoma rangeli SC58</name>
    <dbReference type="NCBI Taxonomy" id="429131"/>
    <lineage>
        <taxon>Eukaryota</taxon>
        <taxon>Discoba</taxon>
        <taxon>Euglenozoa</taxon>
        <taxon>Kinetoplastea</taxon>
        <taxon>Metakinetoplastina</taxon>
        <taxon>Trypanosomatida</taxon>
        <taxon>Trypanosomatidae</taxon>
        <taxon>Trypanosoma</taxon>
        <taxon>Herpetosoma</taxon>
    </lineage>
</organism>
<proteinExistence type="predicted"/>
<reference evidence="2 3" key="1">
    <citation type="submission" date="2013-07" db="EMBL/GenBank/DDBJ databases">
        <authorList>
            <person name="Stoco P.H."/>
            <person name="Wagner G."/>
            <person name="Gerber A."/>
            <person name="Zaha A."/>
            <person name="Thompson C."/>
            <person name="Bartholomeu D.C."/>
            <person name="Luckemeyer D.D."/>
            <person name="Bahia D."/>
            <person name="Loreto E."/>
            <person name="Prestes E.B."/>
            <person name="Lima F.M."/>
            <person name="Rodrigues-Luiz G."/>
            <person name="Vallejo G.A."/>
            <person name="Filho J.F."/>
            <person name="Monteiro K.M."/>
            <person name="Tyler K.M."/>
            <person name="de Almeida L.G."/>
            <person name="Ortiz M.F."/>
            <person name="Siervo M.A."/>
            <person name="de Moraes M.H."/>
            <person name="Cunha O.L."/>
            <person name="Mendonca-Neto R."/>
            <person name="Silva R."/>
            <person name="Teixeira S.M."/>
            <person name="Murta S.M."/>
            <person name="Sincero T.C."/>
            <person name="Mendes T.A."/>
            <person name="Urmenyi T.P."/>
            <person name="Silva V.G."/>
            <person name="da Rocha W.D."/>
            <person name="Andersson B."/>
            <person name="Romanha A.J."/>
            <person name="Steindel M."/>
            <person name="de Vasconcelos A.T."/>
            <person name="Grisard E.C."/>
        </authorList>
    </citation>
    <scope>NUCLEOTIDE SEQUENCE [LARGE SCALE GENOMIC DNA]</scope>
    <source>
        <strain evidence="2 3">SC58</strain>
    </source>
</reference>
<evidence type="ECO:0000313" key="2">
    <source>
        <dbReference type="EMBL" id="ESL05779.1"/>
    </source>
</evidence>
<evidence type="ECO:0000313" key="3">
    <source>
        <dbReference type="Proteomes" id="UP000031737"/>
    </source>
</evidence>
<dbReference type="EMBL" id="AUPL01006559">
    <property type="protein sequence ID" value="ESL05779.1"/>
    <property type="molecule type" value="Genomic_DNA"/>
</dbReference>
<keyword evidence="1" id="KW-0472">Membrane</keyword>
<keyword evidence="3" id="KW-1185">Reference proteome</keyword>
<protein>
    <submittedName>
        <fullName evidence="2">Uncharacterized protein</fullName>
    </submittedName>
</protein>
<gene>
    <name evidence="2" type="ORF">TRSC58_06559</name>
</gene>
<feature type="transmembrane region" description="Helical" evidence="1">
    <location>
        <begin position="37"/>
        <end position="56"/>
    </location>
</feature>
<dbReference type="Proteomes" id="UP000031737">
    <property type="component" value="Unassembled WGS sequence"/>
</dbReference>
<sequence length="133" mass="14814">MAAWVAAGVMLFFFGATAALVMVVASWSRRWHVHASVAVAILPLAALLTLGFAISAQKLVEYIHEVAQLDMVPPLLSYMLRRVRPIAADAITLLDIQLVAILLFVSYASMLLLRHLVDISRLLKVSRRRIYMN</sequence>
<feature type="transmembrane region" description="Helical" evidence="1">
    <location>
        <begin position="6"/>
        <end position="25"/>
    </location>
</feature>
<accession>A0A061ITA6</accession>
<dbReference type="OrthoDB" id="273237at2759"/>
<feature type="transmembrane region" description="Helical" evidence="1">
    <location>
        <begin position="86"/>
        <end position="113"/>
    </location>
</feature>
<name>A0A061ITA6_TRYRA</name>
<dbReference type="AlphaFoldDB" id="A0A061ITA6"/>
<dbReference type="VEuPathDB" id="TriTrypDB:TRSC58_06559"/>
<keyword evidence="1" id="KW-0812">Transmembrane</keyword>
<comment type="caution">
    <text evidence="2">The sequence shown here is derived from an EMBL/GenBank/DDBJ whole genome shotgun (WGS) entry which is preliminary data.</text>
</comment>
<keyword evidence="1" id="KW-1133">Transmembrane helix</keyword>
<evidence type="ECO:0000256" key="1">
    <source>
        <dbReference type="SAM" id="Phobius"/>
    </source>
</evidence>